<organism evidence="1 2">
    <name type="scientific">Clostridium butyricum E4 str. BoNT E BL5262</name>
    <dbReference type="NCBI Taxonomy" id="632245"/>
    <lineage>
        <taxon>Bacteria</taxon>
        <taxon>Bacillati</taxon>
        <taxon>Bacillota</taxon>
        <taxon>Clostridia</taxon>
        <taxon>Eubacteriales</taxon>
        <taxon>Clostridiaceae</taxon>
        <taxon>Clostridium</taxon>
    </lineage>
</organism>
<sequence length="192" mass="20882">MSEFRSIIGVRNIHFAEKLEGLTWGAPIRVMGLQEIAIKNVYAEGSLYGDMVRLKHKKRKTGLDVTCSVAEYTTSVKAMLEGGAVTNGEYVNSADNMGNNIALLFEQVYDDGSSVFNVVYNTSLSADNLVEGKGNSENMEFATTSLSGSAVAIEHDGEQIFNLEIDTLGENVDQTKITNFFKEVQLPGVKAA</sequence>
<comment type="caution">
    <text evidence="1">The sequence shown here is derived from an EMBL/GenBank/DDBJ whole genome shotgun (WGS) entry which is preliminary data.</text>
</comment>
<dbReference type="AlphaFoldDB" id="C4IGZ5"/>
<dbReference type="HOGENOM" id="CLU_1412991_0_0_9"/>
<dbReference type="EMBL" id="ACOM01000005">
    <property type="protein sequence ID" value="EEP52992.1"/>
    <property type="molecule type" value="Genomic_DNA"/>
</dbReference>
<dbReference type="InterPro" id="IPR006490">
    <property type="entry name" value="Maj_tail_phi13"/>
</dbReference>
<dbReference type="Proteomes" id="UP000003081">
    <property type="component" value="Unassembled WGS sequence"/>
</dbReference>
<dbReference type="NCBIfam" id="TIGR01603">
    <property type="entry name" value="maj_tail_phi13"/>
    <property type="match status" value="1"/>
</dbReference>
<gene>
    <name evidence="1" type="ORF">CLP_2689</name>
</gene>
<evidence type="ECO:0000313" key="1">
    <source>
        <dbReference type="EMBL" id="EEP52992.1"/>
    </source>
</evidence>
<dbReference type="RefSeq" id="WP_003414265.1">
    <property type="nucleotide sequence ID" value="NZ_ACOM01000005.1"/>
</dbReference>
<name>C4IGZ5_CLOBU</name>
<proteinExistence type="predicted"/>
<dbReference type="eggNOG" id="ENOG50324AV">
    <property type="taxonomic scope" value="Bacteria"/>
</dbReference>
<keyword evidence="2" id="KW-1185">Reference proteome</keyword>
<accession>C4IGZ5</accession>
<evidence type="ECO:0000313" key="2">
    <source>
        <dbReference type="Proteomes" id="UP000003081"/>
    </source>
</evidence>
<protein>
    <submittedName>
        <fullName evidence="1">Phage major tail protein, Phi13 family</fullName>
    </submittedName>
</protein>
<reference evidence="1 2" key="1">
    <citation type="submission" date="2009-08" db="EMBL/GenBank/DDBJ databases">
        <authorList>
            <person name="Shrivastava S."/>
            <person name="Brinkac L.B."/>
            <person name="Brown J.L."/>
            <person name="Bruce D.B."/>
            <person name="Detter C."/>
            <person name="Green L.D."/>
            <person name="Munk C.A."/>
            <person name="Rogers Y.C."/>
            <person name="Tapia R."/>
            <person name="Sims D.R."/>
            <person name="Smith L.A."/>
            <person name="Smith T.J."/>
            <person name="Sutton G."/>
            <person name="Brettin T."/>
        </authorList>
    </citation>
    <scope>NUCLEOTIDE SEQUENCE [LARGE SCALE GENOMIC DNA]</scope>
    <source>
        <strain evidence="2">E4 str. BoNT E BL5262</strain>
    </source>
</reference>